<comment type="caution">
    <text evidence="2">The sequence shown here is derived from an EMBL/GenBank/DDBJ whole genome shotgun (WGS) entry which is preliminary data.</text>
</comment>
<name>A0A2I0LCU4_PUNGR</name>
<gene>
    <name evidence="2" type="ORF">CRG98_001141</name>
</gene>
<evidence type="ECO:0000313" key="3">
    <source>
        <dbReference type="Proteomes" id="UP000233551"/>
    </source>
</evidence>
<accession>A0A2I0LCU4</accession>
<sequence length="126" mass="14441">MVKSALGYLMERLTRKISTFPDRDDFLDFDLNISRRVSTLNDDKHACLNRPEWQQQTRLEGWTDPIGTSRVGRRHGVSRWNFEVRSTALGSQETPLGDRGGRFLPELSGRPVQSCEKYRKQSASGN</sequence>
<proteinExistence type="predicted"/>
<evidence type="ECO:0000313" key="2">
    <source>
        <dbReference type="EMBL" id="PKI78501.1"/>
    </source>
</evidence>
<evidence type="ECO:0000256" key="1">
    <source>
        <dbReference type="SAM" id="MobiDB-lite"/>
    </source>
</evidence>
<feature type="region of interest" description="Disordered" evidence="1">
    <location>
        <begin position="91"/>
        <end position="126"/>
    </location>
</feature>
<reference evidence="2 3" key="1">
    <citation type="submission" date="2017-11" db="EMBL/GenBank/DDBJ databases">
        <title>De-novo sequencing of pomegranate (Punica granatum L.) genome.</title>
        <authorList>
            <person name="Akparov Z."/>
            <person name="Amiraslanov A."/>
            <person name="Hajiyeva S."/>
            <person name="Abbasov M."/>
            <person name="Kaur K."/>
            <person name="Hamwieh A."/>
            <person name="Solovyev V."/>
            <person name="Salamov A."/>
            <person name="Braich B."/>
            <person name="Kosarev P."/>
            <person name="Mahmoud A."/>
            <person name="Hajiyev E."/>
            <person name="Babayeva S."/>
            <person name="Izzatullayeva V."/>
            <person name="Mammadov A."/>
            <person name="Mammadov A."/>
            <person name="Sharifova S."/>
            <person name="Ojaghi J."/>
            <person name="Eynullazada K."/>
            <person name="Bayramov B."/>
            <person name="Abdulazimova A."/>
            <person name="Shahmuradov I."/>
        </authorList>
    </citation>
    <scope>NUCLEOTIDE SEQUENCE [LARGE SCALE GENOMIC DNA]</scope>
    <source>
        <strain evidence="3">cv. AG2017</strain>
        <tissue evidence="2">Leaf</tissue>
    </source>
</reference>
<keyword evidence="3" id="KW-1185">Reference proteome</keyword>
<protein>
    <submittedName>
        <fullName evidence="2">Uncharacterized protein</fullName>
    </submittedName>
</protein>
<dbReference type="AlphaFoldDB" id="A0A2I0LCU4"/>
<dbReference type="Proteomes" id="UP000233551">
    <property type="component" value="Unassembled WGS sequence"/>
</dbReference>
<dbReference type="EMBL" id="PGOL01000047">
    <property type="protein sequence ID" value="PKI78501.1"/>
    <property type="molecule type" value="Genomic_DNA"/>
</dbReference>
<organism evidence="2 3">
    <name type="scientific">Punica granatum</name>
    <name type="common">Pomegranate</name>
    <dbReference type="NCBI Taxonomy" id="22663"/>
    <lineage>
        <taxon>Eukaryota</taxon>
        <taxon>Viridiplantae</taxon>
        <taxon>Streptophyta</taxon>
        <taxon>Embryophyta</taxon>
        <taxon>Tracheophyta</taxon>
        <taxon>Spermatophyta</taxon>
        <taxon>Magnoliopsida</taxon>
        <taxon>eudicotyledons</taxon>
        <taxon>Gunneridae</taxon>
        <taxon>Pentapetalae</taxon>
        <taxon>rosids</taxon>
        <taxon>malvids</taxon>
        <taxon>Myrtales</taxon>
        <taxon>Lythraceae</taxon>
        <taxon>Punica</taxon>
    </lineage>
</organism>